<protein>
    <submittedName>
        <fullName evidence="1">Uncharacterized protein</fullName>
    </submittedName>
</protein>
<dbReference type="KEGG" id="fwa:DCMF_17385"/>
<accession>A0A3G1KV60</accession>
<keyword evidence="2" id="KW-1185">Reference proteome</keyword>
<evidence type="ECO:0000313" key="1">
    <source>
        <dbReference type="EMBL" id="ATW26297.1"/>
    </source>
</evidence>
<dbReference type="AlphaFoldDB" id="A0A3G1KV60"/>
<reference evidence="1 2" key="1">
    <citation type="submission" date="2016-10" db="EMBL/GenBank/DDBJ databases">
        <title>Complete Genome Sequence of Peptococcaceae strain DCMF.</title>
        <authorList>
            <person name="Edwards R.J."/>
            <person name="Holland S.I."/>
            <person name="Deshpande N.P."/>
            <person name="Wong Y.K."/>
            <person name="Ertan H."/>
            <person name="Manefield M."/>
            <person name="Russell T.L."/>
            <person name="Lee M.J."/>
        </authorList>
    </citation>
    <scope>NUCLEOTIDE SEQUENCE [LARGE SCALE GENOMIC DNA]</scope>
    <source>
        <strain evidence="1 2">DCMF</strain>
    </source>
</reference>
<dbReference type="EMBL" id="CP017634">
    <property type="protein sequence ID" value="ATW26297.1"/>
    <property type="molecule type" value="Genomic_DNA"/>
</dbReference>
<evidence type="ECO:0000313" key="2">
    <source>
        <dbReference type="Proteomes" id="UP000323521"/>
    </source>
</evidence>
<dbReference type="Proteomes" id="UP000323521">
    <property type="component" value="Chromosome"/>
</dbReference>
<sequence length="385" mass="41583">MSCPQDDLPKTLTTIQGTPVGVDYACPAGTRRLMVSDAPERLDARSLKDGDGLPLAHATLWHDYVHTWSSSQSHRVFLWHENKTGIRVKLGLTLQNLSPANTLQITRGKQETCYEPRDYLGAGMCLAKACAGDTMEWLTPVDPVIGPDTLGIISQTTFETNLLMGAIYEFDIAKLSGPGQLHYKLRTVVSKQVDRDLRTLRDAPIHNEGPHPRGSWPYSEIEAAIPPYMAGQTAFYNVSMAGSPDQLFRKENSYDPDHAVTNRGHFGATYTLTIPLANPTCVPQGGQISLTPRGNNPYAGAGACAFAGFFPGIEKKVAGIPVLRPSPTATKEIAILGTFTLPPYFSAPCKIRLMHAGGATMPVAVYISSAAPGCPVLSPKRLPQA</sequence>
<dbReference type="OrthoDB" id="25008at2"/>
<name>A0A3G1KV60_FORW1</name>
<dbReference type="RefSeq" id="WP_148135594.1">
    <property type="nucleotide sequence ID" value="NZ_CP017634.1"/>
</dbReference>
<organism evidence="1 2">
    <name type="scientific">Formimonas warabiya</name>
    <dbReference type="NCBI Taxonomy" id="1761012"/>
    <lineage>
        <taxon>Bacteria</taxon>
        <taxon>Bacillati</taxon>
        <taxon>Bacillota</taxon>
        <taxon>Clostridia</taxon>
        <taxon>Eubacteriales</taxon>
        <taxon>Peptococcaceae</taxon>
        <taxon>Candidatus Formimonas</taxon>
    </lineage>
</organism>
<proteinExistence type="predicted"/>
<gene>
    <name evidence="1" type="ORF">DCMF_17385</name>
</gene>